<feature type="compositionally biased region" description="Low complexity" evidence="10">
    <location>
        <begin position="50"/>
        <end position="62"/>
    </location>
</feature>
<gene>
    <name evidence="12" type="ORF">GCM10009839_30830</name>
</gene>
<dbReference type="InterPro" id="IPR036922">
    <property type="entry name" value="Rieske_2Fe-2S_sf"/>
</dbReference>
<name>A0ABN2U570_9ACTN</name>
<feature type="domain" description="Rieske" evidence="11">
    <location>
        <begin position="55"/>
        <end position="145"/>
    </location>
</feature>
<evidence type="ECO:0000313" key="12">
    <source>
        <dbReference type="EMBL" id="GAA2029215.1"/>
    </source>
</evidence>
<reference evidence="12 13" key="1">
    <citation type="journal article" date="2019" name="Int. J. Syst. Evol. Microbiol.">
        <title>The Global Catalogue of Microorganisms (GCM) 10K type strain sequencing project: providing services to taxonomists for standard genome sequencing and annotation.</title>
        <authorList>
            <consortium name="The Broad Institute Genomics Platform"/>
            <consortium name="The Broad Institute Genome Sequencing Center for Infectious Disease"/>
            <person name="Wu L."/>
            <person name="Ma J."/>
        </authorList>
    </citation>
    <scope>NUCLEOTIDE SEQUENCE [LARGE SCALE GENOMIC DNA]</scope>
    <source>
        <strain evidence="12 13">JCM 16014</strain>
    </source>
</reference>
<dbReference type="Proteomes" id="UP001500751">
    <property type="component" value="Unassembled WGS sequence"/>
</dbReference>
<evidence type="ECO:0000256" key="2">
    <source>
        <dbReference type="ARBA" id="ARBA00015816"/>
    </source>
</evidence>
<dbReference type="SUPFAM" id="SSF50022">
    <property type="entry name" value="ISP domain"/>
    <property type="match status" value="1"/>
</dbReference>
<dbReference type="InterPro" id="IPR005805">
    <property type="entry name" value="Rieske_Fe-S_prot_C"/>
</dbReference>
<comment type="caution">
    <text evidence="12">The sequence shown here is derived from an EMBL/GenBank/DDBJ whole genome shotgun (WGS) entry which is preliminary data.</text>
</comment>
<dbReference type="PRINTS" id="PR00162">
    <property type="entry name" value="RIESKE"/>
</dbReference>
<evidence type="ECO:0000256" key="6">
    <source>
        <dbReference type="ARBA" id="ARBA00023014"/>
    </source>
</evidence>
<evidence type="ECO:0000256" key="7">
    <source>
        <dbReference type="ARBA" id="ARBA00023157"/>
    </source>
</evidence>
<evidence type="ECO:0000256" key="9">
    <source>
        <dbReference type="ARBA" id="ARBA00034078"/>
    </source>
</evidence>
<dbReference type="InterPro" id="IPR014349">
    <property type="entry name" value="Rieske_Fe-S_prot"/>
</dbReference>
<dbReference type="Pfam" id="PF00355">
    <property type="entry name" value="Rieske"/>
    <property type="match status" value="1"/>
</dbReference>
<evidence type="ECO:0000256" key="1">
    <source>
        <dbReference type="ARBA" id="ARBA00002494"/>
    </source>
</evidence>
<keyword evidence="6" id="KW-0411">Iron-sulfur</keyword>
<evidence type="ECO:0000256" key="4">
    <source>
        <dbReference type="ARBA" id="ARBA00022723"/>
    </source>
</evidence>
<evidence type="ECO:0000256" key="10">
    <source>
        <dbReference type="SAM" id="MobiDB-lite"/>
    </source>
</evidence>
<dbReference type="InterPro" id="IPR017941">
    <property type="entry name" value="Rieske_2Fe-2S"/>
</dbReference>
<keyword evidence="7" id="KW-1015">Disulfide bond</keyword>
<evidence type="ECO:0000256" key="5">
    <source>
        <dbReference type="ARBA" id="ARBA00023004"/>
    </source>
</evidence>
<keyword evidence="3" id="KW-0001">2Fe-2S</keyword>
<sequence>MSEELEVEESGPDRRSLMKAAALVAVPVVGVGTVAACSSSKSGGSGPSTGAGATPVTVPSSSVPVGGGTVNAGVVVTQPQAGVYKAFSAVCTHQGCTVKEVANNQIHCPCHGSIFSAQDGSVVMGPATQPLAAMTATLSGADVTVSGAAKS</sequence>
<proteinExistence type="predicted"/>
<protein>
    <recommendedName>
        <fullName evidence="2">Cytochrome bc1 complex Rieske iron-sulfur subunit</fullName>
    </recommendedName>
    <alternativeName>
        <fullName evidence="8">Cytochrome bc1 reductase complex subunit QcrA</fullName>
    </alternativeName>
</protein>
<dbReference type="Gene3D" id="2.102.10.10">
    <property type="entry name" value="Rieske [2Fe-2S] iron-sulphur domain"/>
    <property type="match status" value="1"/>
</dbReference>
<keyword evidence="13" id="KW-1185">Reference proteome</keyword>
<keyword evidence="5" id="KW-0408">Iron</keyword>
<accession>A0ABN2U570</accession>
<comment type="cofactor">
    <cofactor evidence="9">
        <name>[2Fe-2S] cluster</name>
        <dbReference type="ChEBI" id="CHEBI:190135"/>
    </cofactor>
</comment>
<dbReference type="PROSITE" id="PS51296">
    <property type="entry name" value="RIESKE"/>
    <property type="match status" value="1"/>
</dbReference>
<evidence type="ECO:0000256" key="8">
    <source>
        <dbReference type="ARBA" id="ARBA00029586"/>
    </source>
</evidence>
<evidence type="ECO:0000256" key="3">
    <source>
        <dbReference type="ARBA" id="ARBA00022714"/>
    </source>
</evidence>
<keyword evidence="4" id="KW-0479">Metal-binding</keyword>
<dbReference type="PANTHER" id="PTHR10134">
    <property type="entry name" value="CYTOCHROME B-C1 COMPLEX SUBUNIT RIESKE, MITOCHONDRIAL"/>
    <property type="match status" value="1"/>
</dbReference>
<dbReference type="RefSeq" id="WP_344666278.1">
    <property type="nucleotide sequence ID" value="NZ_BAAAQN010000015.1"/>
</dbReference>
<evidence type="ECO:0000313" key="13">
    <source>
        <dbReference type="Proteomes" id="UP001500751"/>
    </source>
</evidence>
<dbReference type="EMBL" id="BAAAQN010000015">
    <property type="protein sequence ID" value="GAA2029215.1"/>
    <property type="molecule type" value="Genomic_DNA"/>
</dbReference>
<dbReference type="CDD" id="cd03467">
    <property type="entry name" value="Rieske"/>
    <property type="match status" value="1"/>
</dbReference>
<organism evidence="12 13">
    <name type="scientific">Catenulispora yoronensis</name>
    <dbReference type="NCBI Taxonomy" id="450799"/>
    <lineage>
        <taxon>Bacteria</taxon>
        <taxon>Bacillati</taxon>
        <taxon>Actinomycetota</taxon>
        <taxon>Actinomycetes</taxon>
        <taxon>Catenulisporales</taxon>
        <taxon>Catenulisporaceae</taxon>
        <taxon>Catenulispora</taxon>
    </lineage>
</organism>
<comment type="function">
    <text evidence="1">Iron-sulfur subunit of the cytochrome bc1 complex, an essential component of the respiratory electron transport chain required for ATP synthesis. The bc1 complex catalyzes the oxidation of menaquinol and the reduction of cytochrome c in the respiratory chain. The bc1 complex operates through a Q-cycle mechanism that couples electron transfer to generation of the proton gradient that drives ATP synthesis.</text>
</comment>
<evidence type="ECO:0000259" key="11">
    <source>
        <dbReference type="PROSITE" id="PS51296"/>
    </source>
</evidence>
<feature type="region of interest" description="Disordered" evidence="10">
    <location>
        <begin position="39"/>
        <end position="62"/>
    </location>
</feature>